<dbReference type="InterPro" id="IPR016024">
    <property type="entry name" value="ARM-type_fold"/>
</dbReference>
<dbReference type="Gene3D" id="1.25.10.90">
    <property type="match status" value="1"/>
</dbReference>
<dbReference type="PANTHER" id="PTHR41291">
    <property type="entry name" value="DNA ALKYLATION REPAIR PROTEIN"/>
    <property type="match status" value="1"/>
</dbReference>
<accession>A0A562LE44</accession>
<dbReference type="Pfam" id="PF08713">
    <property type="entry name" value="DNA_alkylation"/>
    <property type="match status" value="1"/>
</dbReference>
<dbReference type="OrthoDB" id="7345147at2"/>
<dbReference type="InterPro" id="IPR014825">
    <property type="entry name" value="DNA_alkylation"/>
</dbReference>
<dbReference type="AlphaFoldDB" id="A0A562LE44"/>
<keyword evidence="3" id="KW-1185">Reference proteome</keyword>
<evidence type="ECO:0000313" key="2">
    <source>
        <dbReference type="EMBL" id="TWI05907.1"/>
    </source>
</evidence>
<evidence type="ECO:0000313" key="3">
    <source>
        <dbReference type="Proteomes" id="UP000315167"/>
    </source>
</evidence>
<dbReference type="EMBL" id="VLKN01000001">
    <property type="protein sequence ID" value="TWI05907.1"/>
    <property type="molecule type" value="Genomic_DNA"/>
</dbReference>
<dbReference type="PANTHER" id="PTHR41291:SF1">
    <property type="entry name" value="DNA ALKYLATION REPAIR PROTEIN"/>
    <property type="match status" value="1"/>
</dbReference>
<feature type="region of interest" description="Disordered" evidence="1">
    <location>
        <begin position="1"/>
        <end position="74"/>
    </location>
</feature>
<sequence length="298" mass="32216">MRGVRTAVNKVATPAARTSPGAATPQEPLKASSARAAGIKPKAAAKATPKARQAAAKTATRSAATTTPSTSTDEQLQATLQWLRQHSSKATLAGMARYGLPSDRALGVTMAHMLQLSKRIGRNRALAAALWDTGVYEARMVAAMIDDPAQVTAAQMDRWCRDFDNWGICDTVCFKLFDRAPHAWAKVVQWSGKRDEFGKRAAFALLWGLTVHDKQASDARFIEGLRLIERAATDERHFVMKAVNMALRATGKRNRALNTAAVGVARRLAGSSSAAAQWIGKDALRELSSPALQRRLKA</sequence>
<dbReference type="SUPFAM" id="SSF48371">
    <property type="entry name" value="ARM repeat"/>
    <property type="match status" value="1"/>
</dbReference>
<feature type="compositionally biased region" description="Low complexity" evidence="1">
    <location>
        <begin position="34"/>
        <end position="72"/>
    </location>
</feature>
<organism evidence="2 3">
    <name type="scientific">Luteimonas cucumeris</name>
    <dbReference type="NCBI Taxonomy" id="985012"/>
    <lineage>
        <taxon>Bacteria</taxon>
        <taxon>Pseudomonadati</taxon>
        <taxon>Pseudomonadota</taxon>
        <taxon>Gammaproteobacteria</taxon>
        <taxon>Lysobacterales</taxon>
        <taxon>Lysobacteraceae</taxon>
        <taxon>Luteimonas</taxon>
    </lineage>
</organism>
<dbReference type="CDD" id="cd06561">
    <property type="entry name" value="AlkD_like"/>
    <property type="match status" value="1"/>
</dbReference>
<comment type="caution">
    <text evidence="2">The sequence shown here is derived from an EMBL/GenBank/DDBJ whole genome shotgun (WGS) entry which is preliminary data.</text>
</comment>
<name>A0A562LE44_9GAMM</name>
<reference evidence="2 3" key="1">
    <citation type="journal article" date="2015" name="Stand. Genomic Sci.">
        <title>Genomic Encyclopedia of Bacterial and Archaeal Type Strains, Phase III: the genomes of soil and plant-associated and newly described type strains.</title>
        <authorList>
            <person name="Whitman W.B."/>
            <person name="Woyke T."/>
            <person name="Klenk H.P."/>
            <person name="Zhou Y."/>
            <person name="Lilburn T.G."/>
            <person name="Beck B.J."/>
            <person name="De Vos P."/>
            <person name="Vandamme P."/>
            <person name="Eisen J.A."/>
            <person name="Garrity G."/>
            <person name="Hugenholtz P."/>
            <person name="Kyrpides N.C."/>
        </authorList>
    </citation>
    <scope>NUCLEOTIDE SEQUENCE [LARGE SCALE GENOMIC DNA]</scope>
    <source>
        <strain evidence="2 3">CGMCC 1.10821</strain>
    </source>
</reference>
<evidence type="ECO:0000256" key="1">
    <source>
        <dbReference type="SAM" id="MobiDB-lite"/>
    </source>
</evidence>
<protein>
    <submittedName>
        <fullName evidence="2">3-methyladenine DNA glycosylase AlkD</fullName>
    </submittedName>
</protein>
<gene>
    <name evidence="2" type="ORF">IP90_00169</name>
</gene>
<proteinExistence type="predicted"/>
<dbReference type="Proteomes" id="UP000315167">
    <property type="component" value="Unassembled WGS sequence"/>
</dbReference>